<gene>
    <name evidence="1" type="ORF">AAHA92_10349</name>
</gene>
<name>A0ABD1HWY4_SALDI</name>
<reference evidence="1 2" key="1">
    <citation type="submission" date="2024-06" db="EMBL/GenBank/DDBJ databases">
        <title>A chromosome level genome sequence of Diviner's sage (Salvia divinorum).</title>
        <authorList>
            <person name="Ford S.A."/>
            <person name="Ro D.-K."/>
            <person name="Ness R.W."/>
            <person name="Phillips M.A."/>
        </authorList>
    </citation>
    <scope>NUCLEOTIDE SEQUENCE [LARGE SCALE GENOMIC DNA]</scope>
    <source>
        <strain evidence="1">SAF-2024a</strain>
        <tissue evidence="1">Leaf</tissue>
    </source>
</reference>
<proteinExistence type="predicted"/>
<sequence>MMGYADEGRDNCFGTDLQLWGNSIYQRKCISTGAWRKDNLAAWTDSCTKHKDHFFPGSRWLENCVA</sequence>
<evidence type="ECO:0000313" key="2">
    <source>
        <dbReference type="Proteomes" id="UP001567538"/>
    </source>
</evidence>
<accession>A0ABD1HWY4</accession>
<protein>
    <submittedName>
        <fullName evidence="1">Uncharacterized protein</fullName>
    </submittedName>
</protein>
<keyword evidence="2" id="KW-1185">Reference proteome</keyword>
<comment type="caution">
    <text evidence="1">The sequence shown here is derived from an EMBL/GenBank/DDBJ whole genome shotgun (WGS) entry which is preliminary data.</text>
</comment>
<evidence type="ECO:0000313" key="1">
    <source>
        <dbReference type="EMBL" id="KAL1560088.1"/>
    </source>
</evidence>
<dbReference type="EMBL" id="JBEAFC010000004">
    <property type="protein sequence ID" value="KAL1560088.1"/>
    <property type="molecule type" value="Genomic_DNA"/>
</dbReference>
<organism evidence="1 2">
    <name type="scientific">Salvia divinorum</name>
    <name type="common">Maria pastora</name>
    <name type="synonym">Diviner's sage</name>
    <dbReference type="NCBI Taxonomy" id="28513"/>
    <lineage>
        <taxon>Eukaryota</taxon>
        <taxon>Viridiplantae</taxon>
        <taxon>Streptophyta</taxon>
        <taxon>Embryophyta</taxon>
        <taxon>Tracheophyta</taxon>
        <taxon>Spermatophyta</taxon>
        <taxon>Magnoliopsida</taxon>
        <taxon>eudicotyledons</taxon>
        <taxon>Gunneridae</taxon>
        <taxon>Pentapetalae</taxon>
        <taxon>asterids</taxon>
        <taxon>lamiids</taxon>
        <taxon>Lamiales</taxon>
        <taxon>Lamiaceae</taxon>
        <taxon>Nepetoideae</taxon>
        <taxon>Mentheae</taxon>
        <taxon>Salviinae</taxon>
        <taxon>Salvia</taxon>
        <taxon>Salvia subgen. Calosphace</taxon>
    </lineage>
</organism>
<dbReference type="AlphaFoldDB" id="A0ABD1HWY4"/>
<dbReference type="Proteomes" id="UP001567538">
    <property type="component" value="Unassembled WGS sequence"/>
</dbReference>